<evidence type="ECO:0000256" key="7">
    <source>
        <dbReference type="SAM" id="MobiDB-lite"/>
    </source>
</evidence>
<protein>
    <recommendedName>
        <fullName evidence="8">Nudix hydrolase domain-containing protein</fullName>
    </recommendedName>
</protein>
<organism evidence="9 10">
    <name type="scientific">Sordaria macrospora</name>
    <dbReference type="NCBI Taxonomy" id="5147"/>
    <lineage>
        <taxon>Eukaryota</taxon>
        <taxon>Fungi</taxon>
        <taxon>Dikarya</taxon>
        <taxon>Ascomycota</taxon>
        <taxon>Pezizomycotina</taxon>
        <taxon>Sordariomycetes</taxon>
        <taxon>Sordariomycetidae</taxon>
        <taxon>Sordariales</taxon>
        <taxon>Sordariaceae</taxon>
        <taxon>Sordaria</taxon>
    </lineage>
</organism>
<evidence type="ECO:0000256" key="2">
    <source>
        <dbReference type="ARBA" id="ARBA00001946"/>
    </source>
</evidence>
<feature type="region of interest" description="Disordered" evidence="7">
    <location>
        <begin position="43"/>
        <end position="98"/>
    </location>
</feature>
<dbReference type="PANTHER" id="PTHR12318">
    <property type="entry name" value="TESTOSTERONE-REGULATED PROTEIN RP2"/>
    <property type="match status" value="1"/>
</dbReference>
<dbReference type="GO" id="GO:0005739">
    <property type="term" value="C:mitochondrion"/>
    <property type="evidence" value="ECO:0007669"/>
    <property type="project" value="TreeGrafter"/>
</dbReference>
<name>A0A8S8ZLJ3_SORMA</name>
<dbReference type="EMBL" id="NMPR01000091">
    <property type="protein sequence ID" value="KAA8630893.1"/>
    <property type="molecule type" value="Genomic_DNA"/>
</dbReference>
<evidence type="ECO:0000256" key="1">
    <source>
        <dbReference type="ARBA" id="ARBA00001936"/>
    </source>
</evidence>
<gene>
    <name evidence="9" type="ORF">SMACR_04911</name>
</gene>
<dbReference type="InterPro" id="IPR000086">
    <property type="entry name" value="NUDIX_hydrolase_dom"/>
</dbReference>
<reference evidence="9 10" key="1">
    <citation type="submission" date="2017-07" db="EMBL/GenBank/DDBJ databases">
        <title>Genome sequence of the Sordaria macrospora wild type strain R19027.</title>
        <authorList>
            <person name="Nowrousian M."/>
            <person name="Teichert I."/>
            <person name="Kueck U."/>
        </authorList>
    </citation>
    <scope>NUCLEOTIDE SEQUENCE [LARGE SCALE GENOMIC DNA]</scope>
    <source>
        <strain evidence="9 10">R19027</strain>
        <tissue evidence="9">Mycelium</tissue>
    </source>
</reference>
<dbReference type="AlphaFoldDB" id="A0A8S8ZLJ3"/>
<dbReference type="InterPro" id="IPR015797">
    <property type="entry name" value="NUDIX_hydrolase-like_dom_sf"/>
</dbReference>
<dbReference type="PANTHER" id="PTHR12318:SF0">
    <property type="entry name" value="ACYL-COENZYME A DIPHOSPHATASE NUDT19"/>
    <property type="match status" value="1"/>
</dbReference>
<proteinExistence type="predicted"/>
<dbReference type="VEuPathDB" id="FungiDB:SMAC_04911"/>
<evidence type="ECO:0000313" key="9">
    <source>
        <dbReference type="EMBL" id="KAA8630893.1"/>
    </source>
</evidence>
<dbReference type="Gene3D" id="3.90.79.10">
    <property type="entry name" value="Nucleoside Triphosphate Pyrophosphohydrolase"/>
    <property type="match status" value="1"/>
</dbReference>
<keyword evidence="4" id="KW-0378">Hydrolase</keyword>
<feature type="domain" description="Nudix hydrolase" evidence="8">
    <location>
        <begin position="98"/>
        <end position="314"/>
    </location>
</feature>
<sequence length="468" mass="51445">MTSPCLRFTTRTSGIGSNVFNLSTPSLRHQTRTLSASTVSRIPQHSRRTLRASAPRYNPPTPTTTRTITTTMPPKSAPKAELPQLNKTPSGPGSGPLPIRPSSSVILLSPTNQVLLLHRVAKSSSFASAHVFPGGNLSEFHEGDFYPLPKNGELHKDSEAYRLAAVRETFEESGILLARKKGTGGNGSGGNGDGNEMLVLSEEELEEGRKEVFGDRIKFGKWLEGKGGVADIENLHPFTRWITPQNQRKRFTTQMYLYMLPLNTNTSESQTRTVVQTPTHDGGIEHTAALFDSPSTWLAKASSGEIILYPPQFYLLTLISRFLPTNHSSNYSEQREKLLSFLRRVPTSSVKHPTSDIPWAKKVMSPEVVSFAKTGSYGNGRVILGLAKPGHELRDSGRGGDVERVVLVDFRKEEVEETKEEKTESGVVKKVVKTAMRVPRDLEVVERVEAMAMAAAPTEKTKGKGSKL</sequence>
<dbReference type="CDD" id="cd18870">
    <property type="entry name" value="NUDIX_AcylCoAdiphos_Nudt19"/>
    <property type="match status" value="1"/>
</dbReference>
<comment type="cofactor">
    <cofactor evidence="1">
        <name>Mn(2+)</name>
        <dbReference type="ChEBI" id="CHEBI:29035"/>
    </cofactor>
</comment>
<keyword evidence="6" id="KW-0464">Manganese</keyword>
<dbReference type="Proteomes" id="UP000433876">
    <property type="component" value="Unassembled WGS sequence"/>
</dbReference>
<dbReference type="SUPFAM" id="SSF55811">
    <property type="entry name" value="Nudix"/>
    <property type="match status" value="1"/>
</dbReference>
<dbReference type="GO" id="GO:0046872">
    <property type="term" value="F:metal ion binding"/>
    <property type="evidence" value="ECO:0007669"/>
    <property type="project" value="UniProtKB-KW"/>
</dbReference>
<feature type="compositionally biased region" description="Low complexity" evidence="7">
    <location>
        <begin position="63"/>
        <end position="74"/>
    </location>
</feature>
<dbReference type="GO" id="GO:0016818">
    <property type="term" value="F:hydrolase activity, acting on acid anhydrides, in phosphorus-containing anhydrides"/>
    <property type="evidence" value="ECO:0007669"/>
    <property type="project" value="InterPro"/>
</dbReference>
<evidence type="ECO:0000256" key="6">
    <source>
        <dbReference type="ARBA" id="ARBA00023211"/>
    </source>
</evidence>
<evidence type="ECO:0000256" key="5">
    <source>
        <dbReference type="ARBA" id="ARBA00022842"/>
    </source>
</evidence>
<comment type="caution">
    <text evidence="9">The sequence shown here is derived from an EMBL/GenBank/DDBJ whole genome shotgun (WGS) entry which is preliminary data.</text>
</comment>
<comment type="cofactor">
    <cofactor evidence="2">
        <name>Mg(2+)</name>
        <dbReference type="ChEBI" id="CHEBI:18420"/>
    </cofactor>
</comment>
<evidence type="ECO:0000256" key="4">
    <source>
        <dbReference type="ARBA" id="ARBA00022801"/>
    </source>
</evidence>
<evidence type="ECO:0000256" key="3">
    <source>
        <dbReference type="ARBA" id="ARBA00022723"/>
    </source>
</evidence>
<evidence type="ECO:0000259" key="8">
    <source>
        <dbReference type="PROSITE" id="PS51462"/>
    </source>
</evidence>
<keyword evidence="5" id="KW-0460">Magnesium</keyword>
<dbReference type="InterPro" id="IPR039121">
    <property type="entry name" value="NUDT19"/>
</dbReference>
<accession>A0A8S8ZLJ3</accession>
<dbReference type="PROSITE" id="PS51462">
    <property type="entry name" value="NUDIX"/>
    <property type="match status" value="1"/>
</dbReference>
<keyword evidence="3" id="KW-0479">Metal-binding</keyword>
<evidence type="ECO:0000313" key="10">
    <source>
        <dbReference type="Proteomes" id="UP000433876"/>
    </source>
</evidence>